<dbReference type="PANTHER" id="PTHR47926">
    <property type="entry name" value="PENTATRICOPEPTIDE REPEAT-CONTAINING PROTEIN"/>
    <property type="match status" value="1"/>
</dbReference>
<dbReference type="Pfam" id="PF13041">
    <property type="entry name" value="PPR_2"/>
    <property type="match status" value="2"/>
</dbReference>
<feature type="domain" description="DYW" evidence="4">
    <location>
        <begin position="542"/>
        <end position="634"/>
    </location>
</feature>
<dbReference type="EMBL" id="GGEC01087774">
    <property type="protein sequence ID" value="MBX68258.1"/>
    <property type="molecule type" value="Transcribed_RNA"/>
</dbReference>
<dbReference type="GO" id="GO:0003723">
    <property type="term" value="F:RNA binding"/>
    <property type="evidence" value="ECO:0007669"/>
    <property type="project" value="InterPro"/>
</dbReference>
<evidence type="ECO:0000259" key="4">
    <source>
        <dbReference type="Pfam" id="PF14432"/>
    </source>
</evidence>
<dbReference type="Pfam" id="PF14432">
    <property type="entry name" value="DYW_deaminase"/>
    <property type="match status" value="1"/>
</dbReference>
<dbReference type="FunFam" id="1.25.40.10:FF:000031">
    <property type="entry name" value="Pentatricopeptide repeat-containing protein mitochondrial"/>
    <property type="match status" value="1"/>
</dbReference>
<accession>A0A2P2QMT7</accession>
<dbReference type="Gene3D" id="1.25.40.10">
    <property type="entry name" value="Tetratricopeptide repeat domain"/>
    <property type="match status" value="4"/>
</dbReference>
<evidence type="ECO:0000256" key="2">
    <source>
        <dbReference type="ARBA" id="ARBA00022737"/>
    </source>
</evidence>
<dbReference type="FunFam" id="1.25.40.10:FF:000454">
    <property type="entry name" value="Pentatricopeptide repeat-containing protein At3g47530"/>
    <property type="match status" value="1"/>
</dbReference>
<dbReference type="InterPro" id="IPR046848">
    <property type="entry name" value="E_motif"/>
</dbReference>
<comment type="similarity">
    <text evidence="1">Belongs to the PPR family. PCMP-H subfamily.</text>
</comment>
<dbReference type="InterPro" id="IPR011990">
    <property type="entry name" value="TPR-like_helical_dom_sf"/>
</dbReference>
<feature type="repeat" description="PPR" evidence="3">
    <location>
        <begin position="327"/>
        <end position="361"/>
    </location>
</feature>
<dbReference type="Pfam" id="PF01535">
    <property type="entry name" value="PPR"/>
    <property type="match status" value="2"/>
</dbReference>
<sequence>MIQISRPRHHSLALTHCRYLSLSHILLTEKPLENHHHYHQRQRQLNQTRPPISNPATLRQNLISLIKSSTQKSQLLQIQAHLLRTSLLHDPAIAVPFLSRAGLSSFRDVDYARQIFDQLRNPCSFQYDTMIRAYAVSNSPIEGFYVYQQMRLRSLPSNALSLSFVLKCFARLCSLTGGAQVHATILRDGHQSDSLLLTNLMDLYSLCVQGNEARKVFDEIPHRDIVAWNVLISCYMHNHRTRDVFGLFDGMVSGQLGCKPDDVTCLFLLQACANLSALEFGEKVHGYINERGFGDAINLCNSLIAMYSRCGCVDKAYGLFKNVREKNVVTWSALISGFAMNGYGREAIEAFGEMQRQGLLPDHQTLTGVLSACSHCGLVDEGMMFFERMNRDFGIIPNIHHYGCVVDLLGRAGQLDRAYELIMSMGVKQDSKIWRTLLGACRIHRHVTLGERVIGHLIEHKAQEAGDYVLLLNIYSSTGDWEKVTEIRRFMKEKGIQTSPGCSSIVLKGVVHEFVVDDLSHPQKNEIYHMLDEINQQLKIAGYVAEITSELHNLGAEEKGYVLSNHSEKLAIAFGVLATPPGTTIRIAKNLRICVDCHNFSKVLSGVYNREVVIRDRTRFHHFREGCCSCNDYW</sequence>
<dbReference type="GO" id="GO:0008270">
    <property type="term" value="F:zinc ion binding"/>
    <property type="evidence" value="ECO:0007669"/>
    <property type="project" value="InterPro"/>
</dbReference>
<evidence type="ECO:0000256" key="3">
    <source>
        <dbReference type="PROSITE-ProRule" id="PRU00708"/>
    </source>
</evidence>
<dbReference type="Pfam" id="PF20431">
    <property type="entry name" value="E_motif"/>
    <property type="match status" value="1"/>
</dbReference>
<organism evidence="5">
    <name type="scientific">Rhizophora mucronata</name>
    <name type="common">Asiatic mangrove</name>
    <dbReference type="NCBI Taxonomy" id="61149"/>
    <lineage>
        <taxon>Eukaryota</taxon>
        <taxon>Viridiplantae</taxon>
        <taxon>Streptophyta</taxon>
        <taxon>Embryophyta</taxon>
        <taxon>Tracheophyta</taxon>
        <taxon>Spermatophyta</taxon>
        <taxon>Magnoliopsida</taxon>
        <taxon>eudicotyledons</taxon>
        <taxon>Gunneridae</taxon>
        <taxon>Pentapetalae</taxon>
        <taxon>rosids</taxon>
        <taxon>fabids</taxon>
        <taxon>Malpighiales</taxon>
        <taxon>Rhizophoraceae</taxon>
        <taxon>Rhizophora</taxon>
    </lineage>
</organism>
<dbReference type="GO" id="GO:0009451">
    <property type="term" value="P:RNA modification"/>
    <property type="evidence" value="ECO:0007669"/>
    <property type="project" value="InterPro"/>
</dbReference>
<dbReference type="InterPro" id="IPR046960">
    <property type="entry name" value="PPR_At4g14850-like_plant"/>
</dbReference>
<name>A0A2P2QMT7_RHIMU</name>
<dbReference type="AlphaFoldDB" id="A0A2P2QMT7"/>
<evidence type="ECO:0000313" key="5">
    <source>
        <dbReference type="EMBL" id="MBX68258.1"/>
    </source>
</evidence>
<dbReference type="PROSITE" id="PS51375">
    <property type="entry name" value="PPR"/>
    <property type="match status" value="1"/>
</dbReference>
<dbReference type="NCBIfam" id="TIGR00756">
    <property type="entry name" value="PPR"/>
    <property type="match status" value="4"/>
</dbReference>
<reference evidence="5" key="1">
    <citation type="submission" date="2018-02" db="EMBL/GenBank/DDBJ databases">
        <title>Rhizophora mucronata_Transcriptome.</title>
        <authorList>
            <person name="Meera S.P."/>
            <person name="Sreeshan A."/>
            <person name="Augustine A."/>
        </authorList>
    </citation>
    <scope>NUCLEOTIDE SEQUENCE</scope>
    <source>
        <tissue evidence="5">Leaf</tissue>
    </source>
</reference>
<evidence type="ECO:0000256" key="1">
    <source>
        <dbReference type="ARBA" id="ARBA00006643"/>
    </source>
</evidence>
<keyword evidence="2" id="KW-0677">Repeat</keyword>
<dbReference type="InterPro" id="IPR002885">
    <property type="entry name" value="PPR_rpt"/>
</dbReference>
<dbReference type="InterPro" id="IPR032867">
    <property type="entry name" value="DYW_dom"/>
</dbReference>
<protein>
    <recommendedName>
        <fullName evidence="4">DYW domain-containing protein</fullName>
    </recommendedName>
</protein>
<dbReference type="PANTHER" id="PTHR47926:SF469">
    <property type="entry name" value="DYW DOMAIN-CONTAINING PROTEIN"/>
    <property type="match status" value="1"/>
</dbReference>
<proteinExistence type="inferred from homology"/>